<feature type="transmembrane region" description="Helical" evidence="2">
    <location>
        <begin position="61"/>
        <end position="78"/>
    </location>
</feature>
<feature type="compositionally biased region" description="Polar residues" evidence="1">
    <location>
        <begin position="1"/>
        <end position="15"/>
    </location>
</feature>
<evidence type="ECO:0000313" key="4">
    <source>
        <dbReference type="EMBL" id="GER87609.1"/>
    </source>
</evidence>
<accession>A0A5J4KN96</accession>
<evidence type="ECO:0000313" key="5">
    <source>
        <dbReference type="Proteomes" id="UP000326912"/>
    </source>
</evidence>
<keyword evidence="5" id="KW-1185">Reference proteome</keyword>
<dbReference type="InterPro" id="IPR025164">
    <property type="entry name" value="Toastrack_DUF4097"/>
</dbReference>
<reference evidence="4 5" key="1">
    <citation type="submission" date="2019-10" db="EMBL/GenBank/DDBJ databases">
        <title>Dictyobacter vulcani sp. nov., within the class Ktedonobacteria, isolated from soil of volcanic Mt. Zao.</title>
        <authorList>
            <person name="Zheng Y."/>
            <person name="Wang C.M."/>
            <person name="Sakai Y."/>
            <person name="Abe K."/>
            <person name="Yokota A."/>
            <person name="Yabe S."/>
        </authorList>
    </citation>
    <scope>NUCLEOTIDE SEQUENCE [LARGE SCALE GENOMIC DNA]</scope>
    <source>
        <strain evidence="4 5">W12</strain>
    </source>
</reference>
<comment type="caution">
    <text evidence="4">The sequence shown here is derived from an EMBL/GenBank/DDBJ whole genome shotgun (WGS) entry which is preliminary data.</text>
</comment>
<keyword evidence="2" id="KW-0472">Membrane</keyword>
<evidence type="ECO:0000259" key="3">
    <source>
        <dbReference type="Pfam" id="PF13349"/>
    </source>
</evidence>
<dbReference type="EMBL" id="BKZW01000001">
    <property type="protein sequence ID" value="GER87609.1"/>
    <property type="molecule type" value="Genomic_DNA"/>
</dbReference>
<dbReference type="AlphaFoldDB" id="A0A5J4KN96"/>
<sequence length="339" mass="36007">MQSEQSRYPQQNSYPRQVGYDYEPQPKDEPPPGPFAPYNYTEPRQNYRATARRSRWRRPKYLWVFICMLVLLAVGGLINGQLSSTSSSQPLAVHTAVVTGKSSLHVRNTHGYVHIHPGNTNTIVVTPTKHTPAVGAFADNLNVSYDQNGNDNTVHVDGSSASFFFSSASIDLDISVPASSALDIYNASGPIVLTNLSGQISAETGSGDIQATHLQGSIALKTGSGDIQTNTLNGTADIQSGSGNLMLQNAQLQGNSVLHTGSGNIHFNGGFATSGIYKLDSGSGDIELFVPADADLMLTTHTVSGNNIQNDFNTDSIGKSPQAPVAVITGSGAIHVHKQ</sequence>
<dbReference type="Gene3D" id="2.160.20.120">
    <property type="match status" value="1"/>
</dbReference>
<dbReference type="Pfam" id="PF13349">
    <property type="entry name" value="DUF4097"/>
    <property type="match status" value="1"/>
</dbReference>
<dbReference type="Proteomes" id="UP000326912">
    <property type="component" value="Unassembled WGS sequence"/>
</dbReference>
<feature type="region of interest" description="Disordered" evidence="1">
    <location>
        <begin position="1"/>
        <end position="42"/>
    </location>
</feature>
<feature type="domain" description="DUF4097" evidence="3">
    <location>
        <begin position="218"/>
        <end position="306"/>
    </location>
</feature>
<evidence type="ECO:0000256" key="2">
    <source>
        <dbReference type="SAM" id="Phobius"/>
    </source>
</evidence>
<evidence type="ECO:0000256" key="1">
    <source>
        <dbReference type="SAM" id="MobiDB-lite"/>
    </source>
</evidence>
<proteinExistence type="predicted"/>
<name>A0A5J4KN96_9CHLR</name>
<keyword evidence="2" id="KW-0812">Transmembrane</keyword>
<organism evidence="4 5">
    <name type="scientific">Dictyobacter vulcani</name>
    <dbReference type="NCBI Taxonomy" id="2607529"/>
    <lineage>
        <taxon>Bacteria</taxon>
        <taxon>Bacillati</taxon>
        <taxon>Chloroflexota</taxon>
        <taxon>Ktedonobacteria</taxon>
        <taxon>Ktedonobacterales</taxon>
        <taxon>Dictyobacteraceae</taxon>
        <taxon>Dictyobacter</taxon>
    </lineage>
</organism>
<dbReference type="RefSeq" id="WP_151755589.1">
    <property type="nucleotide sequence ID" value="NZ_BKZW01000001.1"/>
</dbReference>
<keyword evidence="2" id="KW-1133">Transmembrane helix</keyword>
<protein>
    <recommendedName>
        <fullName evidence="3">DUF4097 domain-containing protein</fullName>
    </recommendedName>
</protein>
<gene>
    <name evidence="4" type="ORF">KDW_17710</name>
</gene>